<dbReference type="GO" id="GO:0004499">
    <property type="term" value="F:N,N-dimethylaniline monooxygenase activity"/>
    <property type="evidence" value="ECO:0007669"/>
    <property type="project" value="InterPro"/>
</dbReference>
<dbReference type="Gene3D" id="3.50.50.60">
    <property type="entry name" value="FAD/NAD(P)-binding domain"/>
    <property type="match status" value="1"/>
</dbReference>
<dbReference type="HOGENOM" id="CLU_015676_1_0_1"/>
<evidence type="ECO:0000313" key="4">
    <source>
        <dbReference type="EMBL" id="ETW85380.1"/>
    </source>
</evidence>
<dbReference type="KEGG" id="hir:HETIRDRAFT_379299"/>
<reference evidence="4 5" key="1">
    <citation type="journal article" date="2012" name="New Phytol.">
        <title>Insight into trade-off between wood decay and parasitism from the genome of a fungal forest pathogen.</title>
        <authorList>
            <person name="Olson A."/>
            <person name="Aerts A."/>
            <person name="Asiegbu F."/>
            <person name="Belbahri L."/>
            <person name="Bouzid O."/>
            <person name="Broberg A."/>
            <person name="Canback B."/>
            <person name="Coutinho P.M."/>
            <person name="Cullen D."/>
            <person name="Dalman K."/>
            <person name="Deflorio G."/>
            <person name="van Diepen L.T."/>
            <person name="Dunand C."/>
            <person name="Duplessis S."/>
            <person name="Durling M."/>
            <person name="Gonthier P."/>
            <person name="Grimwood J."/>
            <person name="Fossdal C.G."/>
            <person name="Hansson D."/>
            <person name="Henrissat B."/>
            <person name="Hietala A."/>
            <person name="Himmelstrand K."/>
            <person name="Hoffmeister D."/>
            <person name="Hogberg N."/>
            <person name="James T.Y."/>
            <person name="Karlsson M."/>
            <person name="Kohler A."/>
            <person name="Kues U."/>
            <person name="Lee Y.H."/>
            <person name="Lin Y.C."/>
            <person name="Lind M."/>
            <person name="Lindquist E."/>
            <person name="Lombard V."/>
            <person name="Lucas S."/>
            <person name="Lunden K."/>
            <person name="Morin E."/>
            <person name="Murat C."/>
            <person name="Park J."/>
            <person name="Raffaello T."/>
            <person name="Rouze P."/>
            <person name="Salamov A."/>
            <person name="Schmutz J."/>
            <person name="Solheim H."/>
            <person name="Stahlberg J."/>
            <person name="Velez H."/>
            <person name="de Vries R.P."/>
            <person name="Wiebenga A."/>
            <person name="Woodward S."/>
            <person name="Yakovlev I."/>
            <person name="Garbelotto M."/>
            <person name="Martin F."/>
            <person name="Grigoriev I.V."/>
            <person name="Stenlid J."/>
        </authorList>
    </citation>
    <scope>NUCLEOTIDE SEQUENCE [LARGE SCALE GENOMIC DNA]</scope>
    <source>
        <strain evidence="4 5">TC 32-1</strain>
    </source>
</reference>
<organism evidence="4 5">
    <name type="scientific">Heterobasidion irregulare (strain TC 32-1)</name>
    <dbReference type="NCBI Taxonomy" id="747525"/>
    <lineage>
        <taxon>Eukaryota</taxon>
        <taxon>Fungi</taxon>
        <taxon>Dikarya</taxon>
        <taxon>Basidiomycota</taxon>
        <taxon>Agaricomycotina</taxon>
        <taxon>Agaricomycetes</taxon>
        <taxon>Russulales</taxon>
        <taxon>Bondarzewiaceae</taxon>
        <taxon>Heterobasidion</taxon>
        <taxon>Heterobasidion annosum species complex</taxon>
    </lineage>
</organism>
<dbReference type="GO" id="GO:0050660">
    <property type="term" value="F:flavin adenine dinucleotide binding"/>
    <property type="evidence" value="ECO:0007669"/>
    <property type="project" value="InterPro"/>
</dbReference>
<dbReference type="GO" id="GO:0050661">
    <property type="term" value="F:NADP binding"/>
    <property type="evidence" value="ECO:0007669"/>
    <property type="project" value="InterPro"/>
</dbReference>
<dbReference type="PANTHER" id="PTHR43539:SF68">
    <property type="entry name" value="FLAVIN-BINDING MONOOXYGENASE-LIKE PROTEIN (AFU_ORTHOLOGUE AFUA_4G09220)"/>
    <property type="match status" value="1"/>
</dbReference>
<dbReference type="Proteomes" id="UP000030671">
    <property type="component" value="Unassembled WGS sequence"/>
</dbReference>
<dbReference type="InterPro" id="IPR050982">
    <property type="entry name" value="Auxin_biosynth/cation_transpt"/>
</dbReference>
<evidence type="ECO:0000256" key="2">
    <source>
        <dbReference type="ARBA" id="ARBA00022827"/>
    </source>
</evidence>
<dbReference type="RefSeq" id="XP_009542244.1">
    <property type="nucleotide sequence ID" value="XM_009543949.1"/>
</dbReference>
<dbReference type="eggNOG" id="KOG1399">
    <property type="taxonomic scope" value="Eukaryota"/>
</dbReference>
<dbReference type="InterPro" id="IPR036188">
    <property type="entry name" value="FAD/NAD-bd_sf"/>
</dbReference>
<sequence>MDFDITQVALPTLDRLNATISDDVNAEQIAQQWFGSFEQHAQAGNVTGVLHLMLEDAFWRDILALTWDMRTFYTITHIRKFLEDRLASAQISSLKLDASSIELQRPYNDIAWIQAFFTFDTPTGHASGIVRLVPSSQGPWLAHAILTNLESLRAFPEQIGMLREQEPNHGKWQEKRKREIECLDEDPKVVVIGGGQSGLEIAARLKYQGIKTLVVEKESQVGYQWRKRYEALCLHDPVWYDHMPYIPFPPTWPVYCPAPKLADWLVNYAHSLELDVWTSANVTSAKQDTLTHKWTITIKRDDASERTFVVNHLVFAVGIGGGVMSMPQVPGIDEFQGQVMHSGQFKTAKQYQGRKVVVVGACTSGHDISKDLSDKGVDVTLFQRSSTYIMSTKHGVPIQIESNYSEHGPPVERADLINASFPIYFSKTMNKRVVKLIADKDRDVLEGLERVGFRLNYGIDGSGFPLLAWERAGGYYFDVGASQAIIDGKIKLKNDSQISRFTKSGLLFENGSKLDADVVIFATGYGDVRASIRAVIGDELGDKLKPIWGLNKEGEINGTWRDSGVPNLYCMMGNLALCRFYSKHLALQIKAMEEGIFGERYSL</sequence>
<gene>
    <name evidence="4" type="ORF">HETIRDRAFT_379299</name>
</gene>
<dbReference type="Pfam" id="PF00743">
    <property type="entry name" value="FMO-like"/>
    <property type="match status" value="1"/>
</dbReference>
<keyword evidence="3" id="KW-0560">Oxidoreductase</keyword>
<dbReference type="OrthoDB" id="74360at2759"/>
<accession>W4KJ90</accession>
<protein>
    <recommendedName>
        <fullName evidence="6">FAD/NAD(P)-binding domain-containing protein</fullName>
    </recommendedName>
</protein>
<dbReference type="AlphaFoldDB" id="W4KJ90"/>
<evidence type="ECO:0000313" key="5">
    <source>
        <dbReference type="Proteomes" id="UP000030671"/>
    </source>
</evidence>
<dbReference type="PANTHER" id="PTHR43539">
    <property type="entry name" value="FLAVIN-BINDING MONOOXYGENASE-LIKE PROTEIN (AFU_ORTHOLOGUE AFUA_4G09220)"/>
    <property type="match status" value="1"/>
</dbReference>
<evidence type="ECO:0008006" key="6">
    <source>
        <dbReference type="Google" id="ProtNLM"/>
    </source>
</evidence>
<dbReference type="InterPro" id="IPR020946">
    <property type="entry name" value="Flavin_mOase-like"/>
</dbReference>
<dbReference type="GeneID" id="20671963"/>
<evidence type="ECO:0000256" key="3">
    <source>
        <dbReference type="ARBA" id="ARBA00023002"/>
    </source>
</evidence>
<name>W4KJ90_HETIT</name>
<evidence type="ECO:0000256" key="1">
    <source>
        <dbReference type="ARBA" id="ARBA00022630"/>
    </source>
</evidence>
<keyword evidence="5" id="KW-1185">Reference proteome</keyword>
<proteinExistence type="predicted"/>
<dbReference type="InParanoid" id="W4KJ90"/>
<dbReference type="SUPFAM" id="SSF51905">
    <property type="entry name" value="FAD/NAD(P)-binding domain"/>
    <property type="match status" value="2"/>
</dbReference>
<keyword evidence="1" id="KW-0285">Flavoprotein</keyword>
<keyword evidence="2" id="KW-0274">FAD</keyword>
<dbReference type="PRINTS" id="PR00411">
    <property type="entry name" value="PNDRDTASEI"/>
</dbReference>
<dbReference type="EMBL" id="KI925455">
    <property type="protein sequence ID" value="ETW85380.1"/>
    <property type="molecule type" value="Genomic_DNA"/>
</dbReference>